<protein>
    <submittedName>
        <fullName evidence="1">Uncharacterized protein</fullName>
    </submittedName>
</protein>
<comment type="caution">
    <text evidence="1">The sequence shown here is derived from an EMBL/GenBank/DDBJ whole genome shotgun (WGS) entry which is preliminary data.</text>
</comment>
<dbReference type="EMBL" id="LVLJ01001514">
    <property type="protein sequence ID" value="OAE29173.1"/>
    <property type="molecule type" value="Genomic_DNA"/>
</dbReference>
<dbReference type="AlphaFoldDB" id="A0A176W932"/>
<gene>
    <name evidence="1" type="ORF">AXG93_1862s1310</name>
</gene>
<organism evidence="1 2">
    <name type="scientific">Marchantia polymorpha subsp. ruderalis</name>
    <dbReference type="NCBI Taxonomy" id="1480154"/>
    <lineage>
        <taxon>Eukaryota</taxon>
        <taxon>Viridiplantae</taxon>
        <taxon>Streptophyta</taxon>
        <taxon>Embryophyta</taxon>
        <taxon>Marchantiophyta</taxon>
        <taxon>Marchantiopsida</taxon>
        <taxon>Marchantiidae</taxon>
        <taxon>Marchantiales</taxon>
        <taxon>Marchantiaceae</taxon>
        <taxon>Marchantia</taxon>
    </lineage>
</organism>
<dbReference type="Proteomes" id="UP000077202">
    <property type="component" value="Unassembled WGS sequence"/>
</dbReference>
<accession>A0A176W932</accession>
<name>A0A176W932_MARPO</name>
<reference evidence="1" key="1">
    <citation type="submission" date="2016-03" db="EMBL/GenBank/DDBJ databases">
        <title>Mechanisms controlling the formation of the plant cell surface in tip-growing cells are functionally conserved among land plants.</title>
        <authorList>
            <person name="Honkanen S."/>
            <person name="Jones V.A."/>
            <person name="Morieri G."/>
            <person name="Champion C."/>
            <person name="Hetherington A.J."/>
            <person name="Kelly S."/>
            <person name="Saint-Marcoux D."/>
            <person name="Proust H."/>
            <person name="Prescott H."/>
            <person name="Dolan L."/>
        </authorList>
    </citation>
    <scope>NUCLEOTIDE SEQUENCE [LARGE SCALE GENOMIC DNA]</scope>
    <source>
        <tissue evidence="1">Whole gametophyte</tissue>
    </source>
</reference>
<keyword evidence="2" id="KW-1185">Reference proteome</keyword>
<evidence type="ECO:0000313" key="1">
    <source>
        <dbReference type="EMBL" id="OAE29173.1"/>
    </source>
</evidence>
<proteinExistence type="predicted"/>
<sequence length="183" mass="20515">MAMKAKPKEVRFTLLVYEGEIVVRGLKLFPRNWDEDEGVEGLVMFVVFGTLVFSRKFKKSDMHDAVMEYSASLEDSADQMPLMPNLEVGRYSYSFQEEKRRREVTGDCSRGMIASKHSGTLSLRCAERKVIAARSPGSRCAFRLISPDSSRFRGGANARDSALRVDVPSTSSMRSYARAPALD</sequence>
<evidence type="ECO:0000313" key="2">
    <source>
        <dbReference type="Proteomes" id="UP000077202"/>
    </source>
</evidence>